<organism evidence="5 6">
    <name type="scientific">Rhodovulum sulfidophilum</name>
    <name type="common">Rhodobacter sulfidophilus</name>
    <dbReference type="NCBI Taxonomy" id="35806"/>
    <lineage>
        <taxon>Bacteria</taxon>
        <taxon>Pseudomonadati</taxon>
        <taxon>Pseudomonadota</taxon>
        <taxon>Alphaproteobacteria</taxon>
        <taxon>Rhodobacterales</taxon>
        <taxon>Paracoccaceae</taxon>
        <taxon>Rhodovulum</taxon>
    </lineage>
</organism>
<keyword evidence="2" id="KW-0808">Transferase</keyword>
<evidence type="ECO:0000256" key="2">
    <source>
        <dbReference type="ARBA" id="ARBA00022679"/>
    </source>
</evidence>
<dbReference type="InterPro" id="IPR011611">
    <property type="entry name" value="PfkB_dom"/>
</dbReference>
<comment type="similarity">
    <text evidence="1">Belongs to the carbohydrate kinase PfkB family.</text>
</comment>
<dbReference type="PANTHER" id="PTHR43085:SF15">
    <property type="entry name" value="2-DEHYDRO-3-DEOXYGLUCONOKINASE"/>
    <property type="match status" value="1"/>
</dbReference>
<dbReference type="GO" id="GO:0042840">
    <property type="term" value="P:D-glucuronate catabolic process"/>
    <property type="evidence" value="ECO:0007669"/>
    <property type="project" value="TreeGrafter"/>
</dbReference>
<evidence type="ECO:0000259" key="4">
    <source>
        <dbReference type="Pfam" id="PF00294"/>
    </source>
</evidence>
<dbReference type="GO" id="GO:0005829">
    <property type="term" value="C:cytosol"/>
    <property type="evidence" value="ECO:0007669"/>
    <property type="project" value="TreeGrafter"/>
</dbReference>
<protein>
    <submittedName>
        <fullName evidence="5">Sugar kinase</fullName>
    </submittedName>
</protein>
<dbReference type="PANTHER" id="PTHR43085">
    <property type="entry name" value="HEXOKINASE FAMILY MEMBER"/>
    <property type="match status" value="1"/>
</dbReference>
<evidence type="ECO:0000313" key="6">
    <source>
        <dbReference type="Proteomes" id="UP000249185"/>
    </source>
</evidence>
<gene>
    <name evidence="5" type="ORF">DI556_14395</name>
</gene>
<dbReference type="GO" id="GO:0006974">
    <property type="term" value="P:DNA damage response"/>
    <property type="evidence" value="ECO:0007669"/>
    <property type="project" value="TreeGrafter"/>
</dbReference>
<dbReference type="AlphaFoldDB" id="A0A2W5PU95"/>
<dbReference type="EMBL" id="QFPW01000012">
    <property type="protein sequence ID" value="PZQ48337.1"/>
    <property type="molecule type" value="Genomic_DNA"/>
</dbReference>
<dbReference type="GO" id="GO:0019698">
    <property type="term" value="P:D-galacturonate catabolic process"/>
    <property type="evidence" value="ECO:0007669"/>
    <property type="project" value="TreeGrafter"/>
</dbReference>
<dbReference type="SUPFAM" id="SSF53613">
    <property type="entry name" value="Ribokinase-like"/>
    <property type="match status" value="1"/>
</dbReference>
<evidence type="ECO:0000313" key="5">
    <source>
        <dbReference type="EMBL" id="PZQ48337.1"/>
    </source>
</evidence>
<dbReference type="CDD" id="cd01166">
    <property type="entry name" value="KdgK"/>
    <property type="match status" value="1"/>
</dbReference>
<name>A0A2W5PU95_RHOSU</name>
<feature type="domain" description="Carbohydrate kinase PfkB" evidence="4">
    <location>
        <begin position="5"/>
        <end position="297"/>
    </location>
</feature>
<dbReference type="InterPro" id="IPR029056">
    <property type="entry name" value="Ribokinase-like"/>
</dbReference>
<dbReference type="PROSITE" id="PS00584">
    <property type="entry name" value="PFKB_KINASES_2"/>
    <property type="match status" value="1"/>
</dbReference>
<accession>A0A2W5PU95</accession>
<keyword evidence="3 5" id="KW-0418">Kinase</keyword>
<evidence type="ECO:0000256" key="1">
    <source>
        <dbReference type="ARBA" id="ARBA00010688"/>
    </source>
</evidence>
<sequence>MSAPLVLSIGEAMVELSAAGRGDLWRLGIAGDTLNTAWYLRRLLGADWRVGYLSRVGEGEFSRKMLDFLAAEGIETTHVARDSEREIGLYAISLRDGERSFSYWRDTSAAKRLASDPDALARALGGAALAYFSGITVAILPEAGRVALLAALAEARRAGTRVVFDPNLRPRLWSGAEEMRAGIEAAAGVADLVLPSFDDEATHFGDADAAATIARYLARGAGHVVVKNGGGPMRFGGAEGAGALGDLAPEPAIDTTAAGDSFNAGYLAAWLGGADCVGAIRAGHALSRRVIRHPGALVPEAVAEARAEA</sequence>
<dbReference type="Gene3D" id="3.40.1190.20">
    <property type="match status" value="1"/>
</dbReference>
<evidence type="ECO:0000256" key="3">
    <source>
        <dbReference type="ARBA" id="ARBA00022777"/>
    </source>
</evidence>
<comment type="caution">
    <text evidence="5">The sequence shown here is derived from an EMBL/GenBank/DDBJ whole genome shotgun (WGS) entry which is preliminary data.</text>
</comment>
<dbReference type="Proteomes" id="UP000249185">
    <property type="component" value="Unassembled WGS sequence"/>
</dbReference>
<reference evidence="5 6" key="1">
    <citation type="submission" date="2017-08" db="EMBL/GenBank/DDBJ databases">
        <title>Infants hospitalized years apart are colonized by the same room-sourced microbial strains.</title>
        <authorList>
            <person name="Brooks B."/>
            <person name="Olm M.R."/>
            <person name="Firek B.A."/>
            <person name="Baker R."/>
            <person name="Thomas B.C."/>
            <person name="Morowitz M.J."/>
            <person name="Banfield J.F."/>
        </authorList>
    </citation>
    <scope>NUCLEOTIDE SEQUENCE [LARGE SCALE GENOMIC DNA]</scope>
    <source>
        <strain evidence="5">S2_005_002_R2_34</strain>
    </source>
</reference>
<dbReference type="InterPro" id="IPR002173">
    <property type="entry name" value="Carboh/pur_kinase_PfkB_CS"/>
</dbReference>
<dbReference type="Pfam" id="PF00294">
    <property type="entry name" value="PfkB"/>
    <property type="match status" value="1"/>
</dbReference>
<dbReference type="GO" id="GO:0008673">
    <property type="term" value="F:2-dehydro-3-deoxygluconokinase activity"/>
    <property type="evidence" value="ECO:0007669"/>
    <property type="project" value="TreeGrafter"/>
</dbReference>
<proteinExistence type="inferred from homology"/>
<dbReference type="InterPro" id="IPR050306">
    <property type="entry name" value="PfkB_Carbo_kinase"/>
</dbReference>